<name>A0A166EVP7_9AGAM</name>
<dbReference type="STRING" id="1314776.A0A166EVP7"/>
<dbReference type="PANTHER" id="PTHR13693:SF77">
    <property type="entry name" value="8-AMINO-7-OXONONANOATE SYNTHASE"/>
    <property type="match status" value="1"/>
</dbReference>
<feature type="domain" description="Aminotransferase class I/classII large" evidence="5">
    <location>
        <begin position="39"/>
        <end position="403"/>
    </location>
</feature>
<keyword evidence="7" id="KW-1185">Reference proteome</keyword>
<evidence type="ECO:0000313" key="7">
    <source>
        <dbReference type="Proteomes" id="UP000076798"/>
    </source>
</evidence>
<sequence length="424" mass="46252">MSLNARLQASLDSRRKRNILRRLPEPTTVGPNSTGSDFYTNDYLSLASSKSYHERLLKKLQSSHAVAGSGGSRLLVNSTAHATLEARLATFFQAPAALLFNSGFDANVGFFACIPGEHDFVLYDEAIHASVYDGMRASRARDSLYSFKHNSVESLDRRLSDLMRSDPRILDGTCSVFIAVESLYSMDGDFAPLLDIVQLLETSLPHGNGHLIVDEAHATGIYGPEGRGLVAMLGLEKKVTTRLHTFGKALACTGAVLLTSPLIYSYLLNYARPLIYTTALNHACITAIDTSLDILTDGTATQLSTHLLNLFDTFLTKLAPFIKKLPPDVIHLPQNILVPSARASPIIPVMTSKARPLSAYLNERGFLTRPIVWPTVPKGADRVRICLHAGNTVEEIDSLVGALLAWAQTQMQPRARGLIADAKL</sequence>
<evidence type="ECO:0000313" key="6">
    <source>
        <dbReference type="EMBL" id="KZT39999.1"/>
    </source>
</evidence>
<organism evidence="6 7">
    <name type="scientific">Sistotremastrum suecicum HHB10207 ss-3</name>
    <dbReference type="NCBI Taxonomy" id="1314776"/>
    <lineage>
        <taxon>Eukaryota</taxon>
        <taxon>Fungi</taxon>
        <taxon>Dikarya</taxon>
        <taxon>Basidiomycota</taxon>
        <taxon>Agaricomycotina</taxon>
        <taxon>Agaricomycetes</taxon>
        <taxon>Sistotremastrales</taxon>
        <taxon>Sistotremastraceae</taxon>
        <taxon>Sistotremastrum</taxon>
    </lineage>
</organism>
<keyword evidence="3 6" id="KW-0808">Transferase</keyword>
<dbReference type="Proteomes" id="UP000076798">
    <property type="component" value="Unassembled WGS sequence"/>
</dbReference>
<evidence type="ECO:0000256" key="4">
    <source>
        <dbReference type="ARBA" id="ARBA00022898"/>
    </source>
</evidence>
<dbReference type="EMBL" id="KV428038">
    <property type="protein sequence ID" value="KZT39999.1"/>
    <property type="molecule type" value="Genomic_DNA"/>
</dbReference>
<evidence type="ECO:0000256" key="3">
    <source>
        <dbReference type="ARBA" id="ARBA00022679"/>
    </source>
</evidence>
<accession>A0A166EVP7</accession>
<dbReference type="InterPro" id="IPR050087">
    <property type="entry name" value="AON_synthase_class-II"/>
</dbReference>
<dbReference type="SUPFAM" id="SSF53383">
    <property type="entry name" value="PLP-dependent transferases"/>
    <property type="match status" value="1"/>
</dbReference>
<dbReference type="InterPro" id="IPR015424">
    <property type="entry name" value="PyrdxlP-dep_Trfase"/>
</dbReference>
<gene>
    <name evidence="6" type="ORF">SISSUDRAFT_1044782</name>
</gene>
<dbReference type="GO" id="GO:0030170">
    <property type="term" value="F:pyridoxal phosphate binding"/>
    <property type="evidence" value="ECO:0007669"/>
    <property type="project" value="InterPro"/>
</dbReference>
<dbReference type="Gene3D" id="3.40.640.10">
    <property type="entry name" value="Type I PLP-dependent aspartate aminotransferase-like (Major domain)"/>
    <property type="match status" value="1"/>
</dbReference>
<dbReference type="InterPro" id="IPR004839">
    <property type="entry name" value="Aminotransferase_I/II_large"/>
</dbReference>
<dbReference type="PANTHER" id="PTHR13693">
    <property type="entry name" value="CLASS II AMINOTRANSFERASE/8-AMINO-7-OXONONANOATE SYNTHASE"/>
    <property type="match status" value="1"/>
</dbReference>
<reference evidence="6 7" key="1">
    <citation type="journal article" date="2016" name="Mol. Biol. Evol.">
        <title>Comparative Genomics of Early-Diverging Mushroom-Forming Fungi Provides Insights into the Origins of Lignocellulose Decay Capabilities.</title>
        <authorList>
            <person name="Nagy L.G."/>
            <person name="Riley R."/>
            <person name="Tritt A."/>
            <person name="Adam C."/>
            <person name="Daum C."/>
            <person name="Floudas D."/>
            <person name="Sun H."/>
            <person name="Yadav J.S."/>
            <person name="Pangilinan J."/>
            <person name="Larsson K.H."/>
            <person name="Matsuura K."/>
            <person name="Barry K."/>
            <person name="Labutti K."/>
            <person name="Kuo R."/>
            <person name="Ohm R.A."/>
            <person name="Bhattacharya S.S."/>
            <person name="Shirouzu T."/>
            <person name="Yoshinaga Y."/>
            <person name="Martin F.M."/>
            <person name="Grigoriev I.V."/>
            <person name="Hibbett D.S."/>
        </authorList>
    </citation>
    <scope>NUCLEOTIDE SEQUENCE [LARGE SCALE GENOMIC DNA]</scope>
    <source>
        <strain evidence="6 7">HHB10207 ss-3</strain>
    </source>
</reference>
<proteinExistence type="inferred from homology"/>
<protein>
    <submittedName>
        <fullName evidence="6">PLP-dependent transferase</fullName>
    </submittedName>
</protein>
<comment type="cofactor">
    <cofactor evidence="1">
        <name>pyridoxal 5'-phosphate</name>
        <dbReference type="ChEBI" id="CHEBI:597326"/>
    </cofactor>
</comment>
<keyword evidence="4" id="KW-0663">Pyridoxal phosphate</keyword>
<dbReference type="OrthoDB" id="2382073at2759"/>
<dbReference type="GO" id="GO:0016740">
    <property type="term" value="F:transferase activity"/>
    <property type="evidence" value="ECO:0007669"/>
    <property type="project" value="UniProtKB-KW"/>
</dbReference>
<evidence type="ECO:0000259" key="5">
    <source>
        <dbReference type="Pfam" id="PF00155"/>
    </source>
</evidence>
<comment type="similarity">
    <text evidence="2">Belongs to the class-II pyridoxal-phosphate-dependent aminotransferase family. BioF subfamily.</text>
</comment>
<dbReference type="Gene3D" id="3.90.1150.10">
    <property type="entry name" value="Aspartate Aminotransferase, domain 1"/>
    <property type="match status" value="1"/>
</dbReference>
<dbReference type="InterPro" id="IPR015422">
    <property type="entry name" value="PyrdxlP-dep_Trfase_small"/>
</dbReference>
<evidence type="ECO:0000256" key="1">
    <source>
        <dbReference type="ARBA" id="ARBA00001933"/>
    </source>
</evidence>
<dbReference type="AlphaFoldDB" id="A0A166EVP7"/>
<evidence type="ECO:0000256" key="2">
    <source>
        <dbReference type="ARBA" id="ARBA00010008"/>
    </source>
</evidence>
<dbReference type="GO" id="GO:0009102">
    <property type="term" value="P:biotin biosynthetic process"/>
    <property type="evidence" value="ECO:0007669"/>
    <property type="project" value="TreeGrafter"/>
</dbReference>
<dbReference type="InterPro" id="IPR015421">
    <property type="entry name" value="PyrdxlP-dep_Trfase_major"/>
</dbReference>
<dbReference type="Pfam" id="PF00155">
    <property type="entry name" value="Aminotran_1_2"/>
    <property type="match status" value="1"/>
</dbReference>